<feature type="region of interest" description="Disordered" evidence="2">
    <location>
        <begin position="474"/>
        <end position="500"/>
    </location>
</feature>
<dbReference type="GO" id="GO:0005096">
    <property type="term" value="F:GTPase activator activity"/>
    <property type="evidence" value="ECO:0007669"/>
    <property type="project" value="UniProtKB-KW"/>
</dbReference>
<evidence type="ECO:0000313" key="4">
    <source>
        <dbReference type="EMBL" id="CAI8027643.1"/>
    </source>
</evidence>
<gene>
    <name evidence="4" type="ORF">GBAR_LOCUS15773</name>
</gene>
<dbReference type="InterPro" id="IPR035969">
    <property type="entry name" value="Rab-GAP_TBC_sf"/>
</dbReference>
<protein>
    <submittedName>
        <fullName evidence="4">TBC1 domain family member 15</fullName>
    </submittedName>
</protein>
<dbReference type="Gene3D" id="1.10.472.80">
    <property type="entry name" value="Ypt/Rab-GAP domain of gyp1p, domain 3"/>
    <property type="match status" value="1"/>
</dbReference>
<name>A0AA35SCU9_GEOBA</name>
<dbReference type="EMBL" id="CASHTH010002292">
    <property type="protein sequence ID" value="CAI8027643.1"/>
    <property type="molecule type" value="Genomic_DNA"/>
</dbReference>
<dbReference type="InterPro" id="IPR000195">
    <property type="entry name" value="Rab-GAP-TBC_dom"/>
</dbReference>
<organism evidence="4 5">
    <name type="scientific">Geodia barretti</name>
    <name type="common">Barrett's horny sponge</name>
    <dbReference type="NCBI Taxonomy" id="519541"/>
    <lineage>
        <taxon>Eukaryota</taxon>
        <taxon>Metazoa</taxon>
        <taxon>Porifera</taxon>
        <taxon>Demospongiae</taxon>
        <taxon>Heteroscleromorpha</taxon>
        <taxon>Tetractinellida</taxon>
        <taxon>Astrophorina</taxon>
        <taxon>Geodiidae</taxon>
        <taxon>Geodia</taxon>
    </lineage>
</organism>
<feature type="region of interest" description="Disordered" evidence="2">
    <location>
        <begin position="331"/>
        <end position="403"/>
    </location>
</feature>
<dbReference type="PANTHER" id="PTHR22957:SF502">
    <property type="entry name" value="SMALL G PROTEIN SIGNALING MODULATOR 2-RELATED"/>
    <property type="match status" value="1"/>
</dbReference>
<evidence type="ECO:0000259" key="3">
    <source>
        <dbReference type="PROSITE" id="PS50086"/>
    </source>
</evidence>
<dbReference type="PROSITE" id="PS50086">
    <property type="entry name" value="TBC_RABGAP"/>
    <property type="match status" value="1"/>
</dbReference>
<feature type="compositionally biased region" description="Polar residues" evidence="2">
    <location>
        <begin position="475"/>
        <end position="500"/>
    </location>
</feature>
<dbReference type="SUPFAM" id="SSF47923">
    <property type="entry name" value="Ypt/Rab-GAP domain of gyp1p"/>
    <property type="match status" value="2"/>
</dbReference>
<evidence type="ECO:0000256" key="1">
    <source>
        <dbReference type="ARBA" id="ARBA00022468"/>
    </source>
</evidence>
<dbReference type="AlphaFoldDB" id="A0AA35SCU9"/>
<dbReference type="PANTHER" id="PTHR22957">
    <property type="entry name" value="TBC1 DOMAIN FAMILY MEMBER GTPASE-ACTIVATING PROTEIN"/>
    <property type="match status" value="1"/>
</dbReference>
<dbReference type="SMART" id="SM00164">
    <property type="entry name" value="TBC"/>
    <property type="match status" value="1"/>
</dbReference>
<comment type="caution">
    <text evidence="4">The sequence shown here is derived from an EMBL/GenBank/DDBJ whole genome shotgun (WGS) entry which is preliminary data.</text>
</comment>
<dbReference type="Pfam" id="PF00566">
    <property type="entry name" value="RabGAP-TBC"/>
    <property type="match status" value="1"/>
</dbReference>
<keyword evidence="5" id="KW-1185">Reference proteome</keyword>
<feature type="compositionally biased region" description="Polar residues" evidence="2">
    <location>
        <begin position="331"/>
        <end position="388"/>
    </location>
</feature>
<reference evidence="4" key="1">
    <citation type="submission" date="2023-03" db="EMBL/GenBank/DDBJ databases">
        <authorList>
            <person name="Steffen K."/>
            <person name="Cardenas P."/>
        </authorList>
    </citation>
    <scope>NUCLEOTIDE SEQUENCE</scope>
</reference>
<keyword evidence="1" id="KW-0343">GTPase activation</keyword>
<proteinExistence type="predicted"/>
<evidence type="ECO:0000313" key="5">
    <source>
        <dbReference type="Proteomes" id="UP001174909"/>
    </source>
</evidence>
<feature type="domain" description="Rab-GAP TBC" evidence="3">
    <location>
        <begin position="33"/>
        <end position="242"/>
    </location>
</feature>
<evidence type="ECO:0000256" key="2">
    <source>
        <dbReference type="SAM" id="MobiDB-lite"/>
    </source>
</evidence>
<dbReference type="Gene3D" id="1.10.8.270">
    <property type="entry name" value="putative rabgap domain of human tbc1 domain family member 14 like domains"/>
    <property type="match status" value="1"/>
</dbReference>
<accession>A0AA35SCU9</accession>
<dbReference type="Proteomes" id="UP001174909">
    <property type="component" value="Unassembled WGS sequence"/>
</dbReference>
<sequence length="526" mass="60509">MEALSAEKWSLCLDNEGRVLDQYNVRKIVFHKGICEDIRHEVWPFLLGYYPFNSTSEERKRIDDEKRVRYESLLASWSKSNNFEEFDDNFAEDAKIIENDSRRTDRTSDFFSDENIHNVHVLERLLKTFALLRPEIGYVQGMSDIMALPLMVLNNEHQTFWCFDSIMKTVQGRVFADLTLSEPLEDLAKLCRHVDKPLFDHLDHIYEGDQWLFAYRLVLLNFKRELSIDGCSRLWECYWSCHATQHFPLLFKTSLLLHFRDTLLKYTDFEQLMQFSQNLRGKIPVNEVLSQAIDLLDQLKSDELCPHDIKVQRDQIWRALFGDTPLQSITSPFMLSPPETSDSVRSSNWNTPRNDSNWNTPNYTTNGPHSSLSFDSTSSGERQTTSLSPRARAPPKVGFIPRGTNSYHLREDIRRIRLSSAYSESSFTDDSLTETDVVRSNGSATNSCTVSVDAHQIPLSNPTCENESDRVGEFENQSHGCNQLSHNNFRSTSSGHLPSNDSTNQAACYGNSQFDSLRSEAELPCF</sequence>